<dbReference type="RefSeq" id="WP_093385533.1">
    <property type="nucleotide sequence ID" value="NZ_FOTW01000007.1"/>
</dbReference>
<keyword evidence="2" id="KW-1185">Reference proteome</keyword>
<dbReference type="SUPFAM" id="SSF54909">
    <property type="entry name" value="Dimeric alpha+beta barrel"/>
    <property type="match status" value="1"/>
</dbReference>
<sequence>MLKKLARPSTTLFRVDKFIVPAAARDEFLDQVSRTGALLGTLAGCLQSHILEQASRSGEVSIVTIVEWDRAESIEQARAEVRAMQRRMGVDPQEMLARLGIRADMASYSPVDQARG</sequence>
<dbReference type="InterPro" id="IPR011008">
    <property type="entry name" value="Dimeric_a/b-barrel"/>
</dbReference>
<protein>
    <recommendedName>
        <fullName evidence="3">Antibiotic biosynthesis monooxygenase</fullName>
    </recommendedName>
</protein>
<reference evidence="1 2" key="1">
    <citation type="submission" date="2016-10" db="EMBL/GenBank/DDBJ databases">
        <authorList>
            <person name="de Groot N.N."/>
        </authorList>
    </citation>
    <scope>NUCLEOTIDE SEQUENCE [LARGE SCALE GENOMIC DNA]</scope>
    <source>
        <strain evidence="1 2">ATCC 43154</strain>
    </source>
</reference>
<dbReference type="OrthoDB" id="4476670at2"/>
<accession>A0A1I4KBR7</accession>
<dbReference type="STRING" id="758825.SAMN02982985_01395"/>
<gene>
    <name evidence="1" type="ORF">SAMN02982985_01395</name>
</gene>
<dbReference type="Gene3D" id="3.30.70.100">
    <property type="match status" value="1"/>
</dbReference>
<proteinExistence type="predicted"/>
<evidence type="ECO:0000313" key="2">
    <source>
        <dbReference type="Proteomes" id="UP000199470"/>
    </source>
</evidence>
<dbReference type="AlphaFoldDB" id="A0A1I4KBR7"/>
<dbReference type="Proteomes" id="UP000199470">
    <property type="component" value="Unassembled WGS sequence"/>
</dbReference>
<evidence type="ECO:0000313" key="1">
    <source>
        <dbReference type="EMBL" id="SFL75916.1"/>
    </source>
</evidence>
<name>A0A1I4KBR7_9BURK</name>
<evidence type="ECO:0008006" key="3">
    <source>
        <dbReference type="Google" id="ProtNLM"/>
    </source>
</evidence>
<organism evidence="1 2">
    <name type="scientific">Rugamonas rubra</name>
    <dbReference type="NCBI Taxonomy" id="758825"/>
    <lineage>
        <taxon>Bacteria</taxon>
        <taxon>Pseudomonadati</taxon>
        <taxon>Pseudomonadota</taxon>
        <taxon>Betaproteobacteria</taxon>
        <taxon>Burkholderiales</taxon>
        <taxon>Oxalobacteraceae</taxon>
        <taxon>Telluria group</taxon>
        <taxon>Rugamonas</taxon>
    </lineage>
</organism>
<dbReference type="EMBL" id="FOTW01000007">
    <property type="protein sequence ID" value="SFL75916.1"/>
    <property type="molecule type" value="Genomic_DNA"/>
</dbReference>